<evidence type="ECO:0000313" key="2">
    <source>
        <dbReference type="EMBL" id="PIM99187.1"/>
    </source>
</evidence>
<reference evidence="2" key="1">
    <citation type="submission" date="2017-07" db="EMBL/GenBank/DDBJ databases">
        <authorList>
            <person name="Sun Z.S."/>
            <person name="Albrecht U."/>
            <person name="Echele G."/>
            <person name="Lee C.C."/>
        </authorList>
    </citation>
    <scope>NUCLEOTIDE SEQUENCE</scope>
    <source>
        <strain evidence="2">UFG-1</strain>
        <tissue evidence="2">Leaf</tissue>
    </source>
</reference>
<dbReference type="EMBL" id="NKXS01008211">
    <property type="protein sequence ID" value="PIM98640.1"/>
    <property type="molecule type" value="Genomic_DNA"/>
</dbReference>
<organism evidence="2 3">
    <name type="scientific">Handroanthus impetiginosus</name>
    <dbReference type="NCBI Taxonomy" id="429701"/>
    <lineage>
        <taxon>Eukaryota</taxon>
        <taxon>Viridiplantae</taxon>
        <taxon>Streptophyta</taxon>
        <taxon>Embryophyta</taxon>
        <taxon>Tracheophyta</taxon>
        <taxon>Spermatophyta</taxon>
        <taxon>Magnoliopsida</taxon>
        <taxon>eudicotyledons</taxon>
        <taxon>Gunneridae</taxon>
        <taxon>Pentapetalae</taxon>
        <taxon>asterids</taxon>
        <taxon>lamiids</taxon>
        <taxon>Lamiales</taxon>
        <taxon>Bignoniaceae</taxon>
        <taxon>Crescentiina</taxon>
        <taxon>Tabebuia alliance</taxon>
        <taxon>Handroanthus</taxon>
    </lineage>
</organism>
<dbReference type="AlphaFoldDB" id="A0A2G9G1M7"/>
<evidence type="ECO:0000313" key="1">
    <source>
        <dbReference type="EMBL" id="PIM98640.1"/>
    </source>
</evidence>
<sequence>MQKIVIQVQLKCNKCRAKAMSIAAMESGVNTVRWEGEKKDHVVVIGDGVDAAGLTSLLRKKVGLASLESVGEFKDA</sequence>
<reference evidence="3" key="2">
    <citation type="journal article" date="2018" name="Gigascience">
        <title>Genome assembly of the Pink Ipe (Handroanthus impetiginosus, Bignoniaceae), a highly valued, ecologically keystone Neotropical timber forest tree.</title>
        <authorList>
            <person name="Silva-Junior O.B."/>
            <person name="Grattapaglia D."/>
            <person name="Novaes E."/>
            <person name="Collevatti R.G."/>
        </authorList>
    </citation>
    <scope>NUCLEOTIDE SEQUENCE [LARGE SCALE GENOMIC DNA]</scope>
    <source>
        <strain evidence="3">cv. UFG-1</strain>
    </source>
</reference>
<keyword evidence="3" id="KW-1185">Reference proteome</keyword>
<gene>
    <name evidence="2" type="ORF">CDL12_28324</name>
    <name evidence="1" type="ORF">CDL12_28876</name>
</gene>
<dbReference type="STRING" id="429701.A0A2G9G1M7"/>
<dbReference type="Proteomes" id="UP000231279">
    <property type="component" value="Unassembled WGS sequence"/>
</dbReference>
<dbReference type="EMBL" id="NKXS01007756">
    <property type="protein sequence ID" value="PIM99187.1"/>
    <property type="molecule type" value="Genomic_DNA"/>
</dbReference>
<dbReference type="InterPro" id="IPR042885">
    <property type="entry name" value="HIPP47/16"/>
</dbReference>
<reference evidence="2" key="3">
    <citation type="journal article" date="2018" name="Gigascience">
        <title>Genome assembly of the pink ipe (Handroanthus impetiginosus, Bignoniaceae), a highly-valued ecologically keystone neotropical timber forest tree.</title>
        <authorList>
            <person name="Silva-Junior O.B."/>
            <person name="Novaes E."/>
            <person name="Grattapaglia D."/>
            <person name="Collevatti R.G."/>
        </authorList>
    </citation>
    <scope>NUCLEOTIDE SEQUENCE [LARGE SCALE GENOMIC DNA]</scope>
    <source>
        <strain evidence="2">UFG-1</strain>
        <tissue evidence="2">Leaf</tissue>
    </source>
</reference>
<dbReference type="PANTHER" id="PTHR46932:SF12">
    <property type="entry name" value="HEAVY METAL-ASSOCIATED ISOPRENYLATED PLANT PROTEIN 47"/>
    <property type="match status" value="1"/>
</dbReference>
<dbReference type="PANTHER" id="PTHR46932">
    <property type="entry name" value="HEAVY METAL-ASSOCIATED ISOPRENYLATED PLANT PROTEIN 47"/>
    <property type="match status" value="1"/>
</dbReference>
<proteinExistence type="predicted"/>
<evidence type="ECO:0000313" key="3">
    <source>
        <dbReference type="Proteomes" id="UP000231279"/>
    </source>
</evidence>
<comment type="caution">
    <text evidence="2">The sequence shown here is derived from an EMBL/GenBank/DDBJ whole genome shotgun (WGS) entry which is preliminary data.</text>
</comment>
<protein>
    <recommendedName>
        <fullName evidence="4">Copper chaperone</fullName>
    </recommendedName>
</protein>
<evidence type="ECO:0008006" key="4">
    <source>
        <dbReference type="Google" id="ProtNLM"/>
    </source>
</evidence>
<accession>A0A2G9G1M7</accession>
<name>A0A2G9G1M7_9LAMI</name>
<dbReference type="Gene3D" id="3.30.70.100">
    <property type="match status" value="1"/>
</dbReference>
<dbReference type="OrthoDB" id="692882at2759"/>